<dbReference type="Proteomes" id="UP001610432">
    <property type="component" value="Unassembled WGS sequence"/>
</dbReference>
<organism evidence="1 2">
    <name type="scientific">Aspergillus lucknowensis</name>
    <dbReference type="NCBI Taxonomy" id="176173"/>
    <lineage>
        <taxon>Eukaryota</taxon>
        <taxon>Fungi</taxon>
        <taxon>Dikarya</taxon>
        <taxon>Ascomycota</taxon>
        <taxon>Pezizomycotina</taxon>
        <taxon>Eurotiomycetes</taxon>
        <taxon>Eurotiomycetidae</taxon>
        <taxon>Eurotiales</taxon>
        <taxon>Aspergillaceae</taxon>
        <taxon>Aspergillus</taxon>
        <taxon>Aspergillus subgen. Nidulantes</taxon>
    </lineage>
</organism>
<name>A0ABR4LF46_9EURO</name>
<accession>A0ABR4LF46</accession>
<reference evidence="1 2" key="1">
    <citation type="submission" date="2024-07" db="EMBL/GenBank/DDBJ databases">
        <title>Section-level genome sequencing and comparative genomics of Aspergillus sections Usti and Cavernicolus.</title>
        <authorList>
            <consortium name="Lawrence Berkeley National Laboratory"/>
            <person name="Nybo J.L."/>
            <person name="Vesth T.C."/>
            <person name="Theobald S."/>
            <person name="Frisvad J.C."/>
            <person name="Larsen T.O."/>
            <person name="Kjaerboelling I."/>
            <person name="Rothschild-Mancinelli K."/>
            <person name="Lyhne E.K."/>
            <person name="Kogle M.E."/>
            <person name="Barry K."/>
            <person name="Clum A."/>
            <person name="Na H."/>
            <person name="Ledsgaard L."/>
            <person name="Lin J."/>
            <person name="Lipzen A."/>
            <person name="Kuo A."/>
            <person name="Riley R."/>
            <person name="Mondo S."/>
            <person name="Labutti K."/>
            <person name="Haridas S."/>
            <person name="Pangalinan J."/>
            <person name="Salamov A.A."/>
            <person name="Simmons B.A."/>
            <person name="Magnuson J.K."/>
            <person name="Chen J."/>
            <person name="Drula E."/>
            <person name="Henrissat B."/>
            <person name="Wiebenga A."/>
            <person name="Lubbers R.J."/>
            <person name="Gomes A.C."/>
            <person name="Macurrencykelacurrency M.R."/>
            <person name="Stajich J."/>
            <person name="Grigoriev I.V."/>
            <person name="Mortensen U.H."/>
            <person name="De Vries R.P."/>
            <person name="Baker S.E."/>
            <person name="Andersen M.R."/>
        </authorList>
    </citation>
    <scope>NUCLEOTIDE SEQUENCE [LARGE SCALE GENOMIC DNA]</scope>
    <source>
        <strain evidence="1 2">CBS 449.75</strain>
    </source>
</reference>
<comment type="caution">
    <text evidence="1">The sequence shown here is derived from an EMBL/GenBank/DDBJ whole genome shotgun (WGS) entry which is preliminary data.</text>
</comment>
<dbReference type="EMBL" id="JBFXLQ010000063">
    <property type="protein sequence ID" value="KAL2862709.1"/>
    <property type="molecule type" value="Genomic_DNA"/>
</dbReference>
<dbReference type="RefSeq" id="XP_070881688.1">
    <property type="nucleotide sequence ID" value="XM_071033852.1"/>
</dbReference>
<evidence type="ECO:0000313" key="2">
    <source>
        <dbReference type="Proteomes" id="UP001610432"/>
    </source>
</evidence>
<dbReference type="GeneID" id="98148924"/>
<gene>
    <name evidence="1" type="ORF">BJX67DRAFT_385406</name>
</gene>
<evidence type="ECO:0000313" key="1">
    <source>
        <dbReference type="EMBL" id="KAL2862709.1"/>
    </source>
</evidence>
<keyword evidence="2" id="KW-1185">Reference proteome</keyword>
<protein>
    <submittedName>
        <fullName evidence="1">Uncharacterized protein</fullName>
    </submittedName>
</protein>
<sequence length="296" mass="33229">MGFLHRFQETNSHLLGWYESVTHDILVAAAKLQADIPHDSMSSPLEAPSDMSGEATIIALALRCFMDFHIFDLIGVDCYAQNVEITSLLEDGSSVEVLMLDDSNPFLTATAYKDDKQQDKLSSILSTKSSAECNFDSDLHTMLGCPDTVSVTPYHGNFTTQQRRKLARYYYVCTEGGRILSTCWNKDEYPARVYGRSPASSAAAVVEHAGLLHDLWFDGDEKGQWNTLKRYKGLGGFQPKWEILCMVPLVLIYDGQDLNVEYLGESVLVFLAIRQIHGNRLSPTALYKHVPEYRDL</sequence>
<proteinExistence type="predicted"/>